<accession>A0ABQ1BNH9</accession>
<protein>
    <submittedName>
        <fullName evidence="1">Uncharacterized protein</fullName>
    </submittedName>
</protein>
<comment type="caution">
    <text evidence="1">The sequence shown here is derived from an EMBL/GenBank/DDBJ whole genome shotgun (WGS) entry which is preliminary data.</text>
</comment>
<evidence type="ECO:0000313" key="2">
    <source>
        <dbReference type="Proteomes" id="UP000465306"/>
    </source>
</evidence>
<keyword evidence="2" id="KW-1185">Reference proteome</keyword>
<proteinExistence type="predicted"/>
<dbReference type="EMBL" id="BLKU01000003">
    <property type="protein sequence ID" value="GFG65216.1"/>
    <property type="molecule type" value="Genomic_DNA"/>
</dbReference>
<sequence>MANEAGANVIYLQSHPLWAAAQRRERQLQAAMRRHPSFVGRQRAAMAGELRAGGREFSGYSSADAPA</sequence>
<organism evidence="1 2">
    <name type="scientific">Mycobacterium kubicae</name>
    <dbReference type="NCBI Taxonomy" id="120959"/>
    <lineage>
        <taxon>Bacteria</taxon>
        <taxon>Bacillati</taxon>
        <taxon>Actinomycetota</taxon>
        <taxon>Actinomycetes</taxon>
        <taxon>Mycobacteriales</taxon>
        <taxon>Mycobacteriaceae</taxon>
        <taxon>Mycobacterium</taxon>
        <taxon>Mycobacterium simiae complex</taxon>
    </lineage>
</organism>
<evidence type="ECO:0000313" key="1">
    <source>
        <dbReference type="EMBL" id="GFG65216.1"/>
    </source>
</evidence>
<gene>
    <name evidence="1" type="ORF">MKUB_27060</name>
</gene>
<dbReference type="Proteomes" id="UP000465306">
    <property type="component" value="Unassembled WGS sequence"/>
</dbReference>
<name>A0ABQ1BNH9_9MYCO</name>
<reference evidence="1 2" key="1">
    <citation type="journal article" date="2019" name="Emerg. Microbes Infect.">
        <title>Comprehensive subspecies identification of 175 nontuberculous mycobacteria species based on 7547 genomic profiles.</title>
        <authorList>
            <person name="Matsumoto Y."/>
            <person name="Kinjo T."/>
            <person name="Motooka D."/>
            <person name="Nabeya D."/>
            <person name="Jung N."/>
            <person name="Uechi K."/>
            <person name="Horii T."/>
            <person name="Iida T."/>
            <person name="Fujita J."/>
            <person name="Nakamura S."/>
        </authorList>
    </citation>
    <scope>NUCLEOTIDE SEQUENCE [LARGE SCALE GENOMIC DNA]</scope>
    <source>
        <strain evidence="1 2">JCM 13573</strain>
    </source>
</reference>